<keyword evidence="6" id="KW-0964">Secreted</keyword>
<feature type="signal peptide" evidence="12">
    <location>
        <begin position="1"/>
        <end position="25"/>
    </location>
</feature>
<dbReference type="Pfam" id="PF01095">
    <property type="entry name" value="Pectinesterase"/>
    <property type="match status" value="1"/>
</dbReference>
<comment type="catalytic activity">
    <reaction evidence="10 12">
        <text>[(1-&gt;4)-alpha-D-galacturonosyl methyl ester](n) + n H2O = [(1-&gt;4)-alpha-D-galacturonosyl](n) + n methanol + n H(+)</text>
        <dbReference type="Rhea" id="RHEA:22380"/>
        <dbReference type="Rhea" id="RHEA-COMP:14570"/>
        <dbReference type="Rhea" id="RHEA-COMP:14573"/>
        <dbReference type="ChEBI" id="CHEBI:15377"/>
        <dbReference type="ChEBI" id="CHEBI:15378"/>
        <dbReference type="ChEBI" id="CHEBI:17790"/>
        <dbReference type="ChEBI" id="CHEBI:140522"/>
        <dbReference type="ChEBI" id="CHEBI:140523"/>
        <dbReference type="EC" id="3.1.1.11"/>
    </reaction>
</comment>
<protein>
    <recommendedName>
        <fullName evidence="4 12">Pectinesterase</fullName>
        <ecNumber evidence="4 12">3.1.1.11</ecNumber>
    </recommendedName>
</protein>
<dbReference type="InterPro" id="IPR012334">
    <property type="entry name" value="Pectin_lyas_fold"/>
</dbReference>
<evidence type="ECO:0000256" key="5">
    <source>
        <dbReference type="ARBA" id="ARBA00022512"/>
    </source>
</evidence>
<dbReference type="GO" id="GO:0030599">
    <property type="term" value="F:pectinesterase activity"/>
    <property type="evidence" value="ECO:0007669"/>
    <property type="project" value="UniProtKB-UniRule"/>
</dbReference>
<evidence type="ECO:0000256" key="1">
    <source>
        <dbReference type="ARBA" id="ARBA00004191"/>
    </source>
</evidence>
<evidence type="ECO:0000313" key="14">
    <source>
        <dbReference type="EMBL" id="KAL1559340.1"/>
    </source>
</evidence>
<comment type="similarity">
    <text evidence="3">Belongs to the pectinesterase family.</text>
</comment>
<gene>
    <name evidence="14" type="ORF">AAHA92_09692</name>
</gene>
<evidence type="ECO:0000256" key="2">
    <source>
        <dbReference type="ARBA" id="ARBA00005184"/>
    </source>
</evidence>
<dbReference type="Proteomes" id="UP001567538">
    <property type="component" value="Unassembled WGS sequence"/>
</dbReference>
<dbReference type="EC" id="3.1.1.11" evidence="4 12"/>
<organism evidence="14 15">
    <name type="scientific">Salvia divinorum</name>
    <name type="common">Maria pastora</name>
    <name type="synonym">Diviner's sage</name>
    <dbReference type="NCBI Taxonomy" id="28513"/>
    <lineage>
        <taxon>Eukaryota</taxon>
        <taxon>Viridiplantae</taxon>
        <taxon>Streptophyta</taxon>
        <taxon>Embryophyta</taxon>
        <taxon>Tracheophyta</taxon>
        <taxon>Spermatophyta</taxon>
        <taxon>Magnoliopsida</taxon>
        <taxon>eudicotyledons</taxon>
        <taxon>Gunneridae</taxon>
        <taxon>Pentapetalae</taxon>
        <taxon>asterids</taxon>
        <taxon>lamiids</taxon>
        <taxon>Lamiales</taxon>
        <taxon>Lamiaceae</taxon>
        <taxon>Nepetoideae</taxon>
        <taxon>Mentheae</taxon>
        <taxon>Salviinae</taxon>
        <taxon>Salvia</taxon>
        <taxon>Salvia subgen. Calosphace</taxon>
    </lineage>
</organism>
<dbReference type="SUPFAM" id="SSF51126">
    <property type="entry name" value="Pectin lyase-like"/>
    <property type="match status" value="1"/>
</dbReference>
<keyword evidence="7 12" id="KW-0732">Signal</keyword>
<sequence length="356" mass="39030">MEMSNTITVMKALLFILNFIPIVRSDDGKFIIPADKSQLESWFETTVGDVSAASSSPKVINVRADGSGDFKTVTDAINSIPSGNSERVVVSIGPGNYTEKITIGRDKPFITLQGDPNDMPVLVFDGTAKTYTTVDSATLTADADHFYGVNLKVVNSAPRPDGKREGAQALAVRVGGDASAFYNCKFHGYQDTVFDYNGRHFFKDCYIEGTVDFIFGSGTSIYMNSEIHVIPGDPIAFITAQARSSDKEATGFVFVHCSVTGSGQTAYLGRSWFPYGRVIFVNTFLSDVVNPQGWSDKMDPRNDRTSFFGEFKNEGPGSNFDKRVTFAKQLSEEEAKPFITLDFIDASSWLMLPSKL</sequence>
<evidence type="ECO:0000256" key="6">
    <source>
        <dbReference type="ARBA" id="ARBA00022525"/>
    </source>
</evidence>
<dbReference type="Gene3D" id="2.160.20.10">
    <property type="entry name" value="Single-stranded right-handed beta-helix, Pectin lyase-like"/>
    <property type="match status" value="1"/>
</dbReference>
<evidence type="ECO:0000256" key="3">
    <source>
        <dbReference type="ARBA" id="ARBA00008891"/>
    </source>
</evidence>
<evidence type="ECO:0000256" key="8">
    <source>
        <dbReference type="ARBA" id="ARBA00022801"/>
    </source>
</evidence>
<evidence type="ECO:0000259" key="13">
    <source>
        <dbReference type="Pfam" id="PF01095"/>
    </source>
</evidence>
<feature type="chain" id="PRO_5044526820" description="Pectinesterase" evidence="12">
    <location>
        <begin position="26"/>
        <end position="356"/>
    </location>
</feature>
<dbReference type="AlphaFoldDB" id="A0ABD1HTR4"/>
<comment type="pathway">
    <text evidence="2 12">Glycan metabolism; pectin degradation; 2-dehydro-3-deoxy-D-gluconate from pectin: step 1/5.</text>
</comment>
<evidence type="ECO:0000256" key="10">
    <source>
        <dbReference type="ARBA" id="ARBA00047928"/>
    </source>
</evidence>
<dbReference type="GO" id="GO:0042545">
    <property type="term" value="P:cell wall modification"/>
    <property type="evidence" value="ECO:0007669"/>
    <property type="project" value="UniProtKB-UniRule"/>
</dbReference>
<reference evidence="14 15" key="1">
    <citation type="submission" date="2024-06" db="EMBL/GenBank/DDBJ databases">
        <title>A chromosome level genome sequence of Diviner's sage (Salvia divinorum).</title>
        <authorList>
            <person name="Ford S.A."/>
            <person name="Ro D.-K."/>
            <person name="Ness R.W."/>
            <person name="Phillips M.A."/>
        </authorList>
    </citation>
    <scope>NUCLEOTIDE SEQUENCE [LARGE SCALE GENOMIC DNA]</scope>
    <source>
        <strain evidence="14">SAF-2024a</strain>
        <tissue evidence="14">Leaf</tissue>
    </source>
</reference>
<dbReference type="InterPro" id="IPR011050">
    <property type="entry name" value="Pectin_lyase_fold/virulence"/>
</dbReference>
<dbReference type="EMBL" id="JBEAFC010000004">
    <property type="protein sequence ID" value="KAL1559340.1"/>
    <property type="molecule type" value="Genomic_DNA"/>
</dbReference>
<evidence type="ECO:0000256" key="12">
    <source>
        <dbReference type="RuleBase" id="RU000589"/>
    </source>
</evidence>
<evidence type="ECO:0000256" key="9">
    <source>
        <dbReference type="ARBA" id="ARBA00023085"/>
    </source>
</evidence>
<name>A0ABD1HTR4_SALDI</name>
<evidence type="ECO:0000256" key="4">
    <source>
        <dbReference type="ARBA" id="ARBA00013229"/>
    </source>
</evidence>
<comment type="caution">
    <text evidence="14">The sequence shown here is derived from an EMBL/GenBank/DDBJ whole genome shotgun (WGS) entry which is preliminary data.</text>
</comment>
<dbReference type="PANTHER" id="PTHR31321:SF87">
    <property type="entry name" value="PECTINESTERASE 63-RELATED"/>
    <property type="match status" value="1"/>
</dbReference>
<dbReference type="PANTHER" id="PTHR31321">
    <property type="entry name" value="ACYL-COA THIOESTER HYDROLASE YBHC-RELATED"/>
    <property type="match status" value="1"/>
</dbReference>
<keyword evidence="8 12" id="KW-0378">Hydrolase</keyword>
<dbReference type="PROSITE" id="PS00503">
    <property type="entry name" value="PECTINESTERASE_2"/>
    <property type="match status" value="1"/>
</dbReference>
<feature type="domain" description="Pectinesterase catalytic" evidence="13">
    <location>
        <begin position="61"/>
        <end position="346"/>
    </location>
</feature>
<dbReference type="FunFam" id="2.160.20.10:FF:000008">
    <property type="entry name" value="Pectinesterase"/>
    <property type="match status" value="1"/>
</dbReference>
<proteinExistence type="inferred from homology"/>
<dbReference type="InterPro" id="IPR000070">
    <property type="entry name" value="Pectinesterase_cat"/>
</dbReference>
<feature type="active site" evidence="11">
    <location>
        <position position="212"/>
    </location>
</feature>
<evidence type="ECO:0000256" key="11">
    <source>
        <dbReference type="PROSITE-ProRule" id="PRU10040"/>
    </source>
</evidence>
<comment type="subcellular location">
    <subcellularLocation>
        <location evidence="1">Secreted</location>
        <location evidence="1">Cell wall</location>
    </subcellularLocation>
</comment>
<keyword evidence="9 12" id="KW-0063">Aspartyl esterase</keyword>
<evidence type="ECO:0000313" key="15">
    <source>
        <dbReference type="Proteomes" id="UP001567538"/>
    </source>
</evidence>
<evidence type="ECO:0000256" key="7">
    <source>
        <dbReference type="ARBA" id="ARBA00022729"/>
    </source>
</evidence>
<dbReference type="InterPro" id="IPR033131">
    <property type="entry name" value="Pectinesterase_Asp_AS"/>
</dbReference>
<accession>A0ABD1HTR4</accession>
<keyword evidence="5" id="KW-0134">Cell wall</keyword>
<dbReference type="GO" id="GO:0045490">
    <property type="term" value="P:pectin catabolic process"/>
    <property type="evidence" value="ECO:0007669"/>
    <property type="project" value="UniProtKB-UniRule"/>
</dbReference>
<keyword evidence="15" id="KW-1185">Reference proteome</keyword>